<dbReference type="PANTHER" id="PTHR41523">
    <property type="entry name" value="TWO-COMPONENT SYSTEM SENSOR PROTEIN"/>
    <property type="match status" value="1"/>
</dbReference>
<keyword evidence="6 11" id="KW-0418">Kinase</keyword>
<evidence type="ECO:0000259" key="10">
    <source>
        <dbReference type="PROSITE" id="PS50110"/>
    </source>
</evidence>
<protein>
    <recommendedName>
        <fullName evidence="2">histidine kinase</fullName>
        <ecNumber evidence="2">2.7.13.3</ecNumber>
    </recommendedName>
</protein>
<dbReference type="GO" id="GO:0004673">
    <property type="term" value="F:protein histidine kinase activity"/>
    <property type="evidence" value="ECO:0007669"/>
    <property type="project" value="UniProtKB-EC"/>
</dbReference>
<dbReference type="Gene3D" id="3.30.565.10">
    <property type="entry name" value="Histidine kinase-like ATPase, C-terminal domain"/>
    <property type="match status" value="1"/>
</dbReference>
<evidence type="ECO:0000256" key="1">
    <source>
        <dbReference type="ARBA" id="ARBA00000085"/>
    </source>
</evidence>
<dbReference type="EC" id="2.7.13.3" evidence="2"/>
<evidence type="ECO:0000256" key="5">
    <source>
        <dbReference type="ARBA" id="ARBA00022741"/>
    </source>
</evidence>
<keyword evidence="4" id="KW-0808">Transferase</keyword>
<reference evidence="11 12" key="1">
    <citation type="submission" date="2017-09" db="EMBL/GenBank/DDBJ databases">
        <title>The Catabolism of 3,6-Dichlorosalicylic acid is Initiated by the Cytochrome P450 Monooxygenase DsmABC in Rhizorhabdus dicambivorans Ndbn-20.</title>
        <authorList>
            <person name="Na L."/>
        </authorList>
    </citation>
    <scope>NUCLEOTIDE SEQUENCE [LARGE SCALE GENOMIC DNA]</scope>
    <source>
        <strain evidence="11 12">Ndbn-20m</strain>
    </source>
</reference>
<dbReference type="Gene3D" id="3.40.50.2300">
    <property type="match status" value="1"/>
</dbReference>
<dbReference type="KEGG" id="rdi:CMV14_04135"/>
<dbReference type="SUPFAM" id="SSF55874">
    <property type="entry name" value="ATPase domain of HSP90 chaperone/DNA topoisomerase II/histidine kinase"/>
    <property type="match status" value="1"/>
</dbReference>
<name>A0A2A4FZ92_9SPHN</name>
<keyword evidence="7" id="KW-0067">ATP-binding</keyword>
<accession>A0A2A4FZ92</accession>
<dbReference type="GO" id="GO:0000160">
    <property type="term" value="P:phosphorelay signal transduction system"/>
    <property type="evidence" value="ECO:0007669"/>
    <property type="project" value="InterPro"/>
</dbReference>
<evidence type="ECO:0000256" key="4">
    <source>
        <dbReference type="ARBA" id="ARBA00022679"/>
    </source>
</evidence>
<dbReference type="Gene3D" id="3.30.450.20">
    <property type="entry name" value="PAS domain"/>
    <property type="match status" value="1"/>
</dbReference>
<proteinExistence type="predicted"/>
<dbReference type="InterPro" id="IPR036890">
    <property type="entry name" value="HATPase_C_sf"/>
</dbReference>
<comment type="catalytic activity">
    <reaction evidence="1">
        <text>ATP + protein L-histidine = ADP + protein N-phospho-L-histidine.</text>
        <dbReference type="EC" id="2.7.13.3"/>
    </reaction>
</comment>
<feature type="domain" description="Response regulatory" evidence="10">
    <location>
        <begin position="7"/>
        <end position="121"/>
    </location>
</feature>
<organism evidence="11 12">
    <name type="scientific">Rhizorhabdus dicambivorans</name>
    <dbReference type="NCBI Taxonomy" id="1850238"/>
    <lineage>
        <taxon>Bacteria</taxon>
        <taxon>Pseudomonadati</taxon>
        <taxon>Pseudomonadota</taxon>
        <taxon>Alphaproteobacteria</taxon>
        <taxon>Sphingomonadales</taxon>
        <taxon>Sphingomonadaceae</taxon>
        <taxon>Rhizorhabdus</taxon>
    </lineage>
</organism>
<comment type="caution">
    <text evidence="11">The sequence shown here is derived from an EMBL/GenBank/DDBJ whole genome shotgun (WGS) entry which is preliminary data.</text>
</comment>
<evidence type="ECO:0000256" key="2">
    <source>
        <dbReference type="ARBA" id="ARBA00012438"/>
    </source>
</evidence>
<keyword evidence="3 8" id="KW-0597">Phosphoprotein</keyword>
<dbReference type="CDD" id="cd00156">
    <property type="entry name" value="REC"/>
    <property type="match status" value="1"/>
</dbReference>
<evidence type="ECO:0000256" key="7">
    <source>
        <dbReference type="ARBA" id="ARBA00022840"/>
    </source>
</evidence>
<evidence type="ECO:0000256" key="3">
    <source>
        <dbReference type="ARBA" id="ARBA00022553"/>
    </source>
</evidence>
<gene>
    <name evidence="11" type="ORF">COO09_08270</name>
</gene>
<dbReference type="RefSeq" id="WP_066959507.1">
    <property type="nucleotide sequence ID" value="NZ_CP023449.1"/>
</dbReference>
<evidence type="ECO:0000313" key="11">
    <source>
        <dbReference type="EMBL" id="PCE42819.1"/>
    </source>
</evidence>
<dbReference type="Pfam" id="PF02518">
    <property type="entry name" value="HATPase_c"/>
    <property type="match status" value="1"/>
</dbReference>
<evidence type="ECO:0000256" key="9">
    <source>
        <dbReference type="SAM" id="Coils"/>
    </source>
</evidence>
<feature type="modified residue" description="4-aspartylphosphate" evidence="8">
    <location>
        <position position="56"/>
    </location>
</feature>
<dbReference type="EMBL" id="NWUF01000006">
    <property type="protein sequence ID" value="PCE42819.1"/>
    <property type="molecule type" value="Genomic_DNA"/>
</dbReference>
<dbReference type="GO" id="GO:0005524">
    <property type="term" value="F:ATP binding"/>
    <property type="evidence" value="ECO:0007669"/>
    <property type="project" value="UniProtKB-KW"/>
</dbReference>
<dbReference type="Pfam" id="PF07568">
    <property type="entry name" value="HisKA_2"/>
    <property type="match status" value="1"/>
</dbReference>
<dbReference type="InterPro" id="IPR003594">
    <property type="entry name" value="HATPase_dom"/>
</dbReference>
<evidence type="ECO:0000256" key="8">
    <source>
        <dbReference type="PROSITE-ProRule" id="PRU00169"/>
    </source>
</evidence>
<dbReference type="Pfam" id="PF00072">
    <property type="entry name" value="Response_reg"/>
    <property type="match status" value="1"/>
</dbReference>
<keyword evidence="5" id="KW-0547">Nucleotide-binding</keyword>
<evidence type="ECO:0000313" key="12">
    <source>
        <dbReference type="Proteomes" id="UP000218934"/>
    </source>
</evidence>
<evidence type="ECO:0000256" key="6">
    <source>
        <dbReference type="ARBA" id="ARBA00022777"/>
    </source>
</evidence>
<dbReference type="CDD" id="cd16936">
    <property type="entry name" value="HATPase_RsbW-like"/>
    <property type="match status" value="1"/>
</dbReference>
<dbReference type="PROSITE" id="PS50110">
    <property type="entry name" value="RESPONSE_REGULATORY"/>
    <property type="match status" value="1"/>
</dbReference>
<keyword evidence="9" id="KW-0175">Coiled coil</keyword>
<dbReference type="InterPro" id="IPR011495">
    <property type="entry name" value="Sig_transdc_His_kin_sub2_dim/P"/>
</dbReference>
<dbReference type="InterPro" id="IPR001789">
    <property type="entry name" value="Sig_transdc_resp-reg_receiver"/>
</dbReference>
<dbReference type="SMART" id="SM00387">
    <property type="entry name" value="HATPase_c"/>
    <property type="match status" value="1"/>
</dbReference>
<dbReference type="OrthoDB" id="7297573at2"/>
<sequence length="345" mass="37245">MHETPPAILYIDDDEGLRRLTARALRRLGYRVELAAGGAEGVAMAAADRFDLVAVDHYMPGQDGLQTLSALKKLDAPPPVIFVTGSDESQLAVAALKAGAIDYVVKTVNADYFDLLGQAIAQALATVSLRREKEAAEQQLRESHARLEMLLHEVNHRVANSLQLVSAFVHMQARQLDEAESVARAALDDTQRRIAAIAQVHKRLYTSDSVEAVDMADYLASLVDELGETWSTPRAPRHIRLACEPLRLATDKAVALGIIVTELVTNACKYAYPDDGPGEVRVALSDAGEEFALRVEDDGCGMASGAAQGTGLGTRLIRAMAQTLKARLDYAPTERGVHVVLLASQ</sequence>
<dbReference type="Proteomes" id="UP000218934">
    <property type="component" value="Unassembled WGS sequence"/>
</dbReference>
<dbReference type="InterPro" id="IPR011006">
    <property type="entry name" value="CheY-like_superfamily"/>
</dbReference>
<dbReference type="SMART" id="SM00448">
    <property type="entry name" value="REC"/>
    <property type="match status" value="1"/>
</dbReference>
<feature type="coiled-coil region" evidence="9">
    <location>
        <begin position="126"/>
        <end position="153"/>
    </location>
</feature>
<dbReference type="PANTHER" id="PTHR41523:SF8">
    <property type="entry name" value="ETHYLENE RESPONSE SENSOR PROTEIN"/>
    <property type="match status" value="1"/>
</dbReference>
<dbReference type="AlphaFoldDB" id="A0A2A4FZ92"/>
<keyword evidence="12" id="KW-1185">Reference proteome</keyword>
<dbReference type="SUPFAM" id="SSF52172">
    <property type="entry name" value="CheY-like"/>
    <property type="match status" value="1"/>
</dbReference>